<evidence type="ECO:0000259" key="6">
    <source>
        <dbReference type="PROSITE" id="PS50102"/>
    </source>
</evidence>
<dbReference type="GO" id="GO:0003729">
    <property type="term" value="F:mRNA binding"/>
    <property type="evidence" value="ECO:0007669"/>
    <property type="project" value="TreeGrafter"/>
</dbReference>
<evidence type="ECO:0000256" key="3">
    <source>
        <dbReference type="ARBA" id="ARBA00023242"/>
    </source>
</evidence>
<dbReference type="PANTHER" id="PTHR22792:SF140">
    <property type="entry name" value="ACHILLES, ISOFORM A"/>
    <property type="match status" value="1"/>
</dbReference>
<dbReference type="SMART" id="SM00360">
    <property type="entry name" value="RRM"/>
    <property type="match status" value="1"/>
</dbReference>
<feature type="compositionally biased region" description="Polar residues" evidence="5">
    <location>
        <begin position="1"/>
        <end position="10"/>
    </location>
</feature>
<dbReference type="InterPro" id="IPR000504">
    <property type="entry name" value="RRM_dom"/>
</dbReference>
<keyword evidence="9" id="KW-1185">Reference proteome</keyword>
<accession>A0AAJ0ME18</accession>
<organism evidence="8 9">
    <name type="scientific">Lasiosphaeria hispida</name>
    <dbReference type="NCBI Taxonomy" id="260671"/>
    <lineage>
        <taxon>Eukaryota</taxon>
        <taxon>Fungi</taxon>
        <taxon>Dikarya</taxon>
        <taxon>Ascomycota</taxon>
        <taxon>Pezizomycotina</taxon>
        <taxon>Sordariomycetes</taxon>
        <taxon>Sordariomycetidae</taxon>
        <taxon>Sordariales</taxon>
        <taxon>Lasiosphaeriaceae</taxon>
        <taxon>Lasiosphaeria</taxon>
    </lineage>
</organism>
<reference evidence="8" key="2">
    <citation type="submission" date="2023-06" db="EMBL/GenBank/DDBJ databases">
        <authorList>
            <consortium name="Lawrence Berkeley National Laboratory"/>
            <person name="Haridas S."/>
            <person name="Hensen N."/>
            <person name="Bonometti L."/>
            <person name="Westerberg I."/>
            <person name="Brannstrom I.O."/>
            <person name="Guillou S."/>
            <person name="Cros-Aarteil S."/>
            <person name="Calhoun S."/>
            <person name="Kuo A."/>
            <person name="Mondo S."/>
            <person name="Pangilinan J."/>
            <person name="Riley R."/>
            <person name="Labutti K."/>
            <person name="Andreopoulos B."/>
            <person name="Lipzen A."/>
            <person name="Chen C."/>
            <person name="Yanf M."/>
            <person name="Daum C."/>
            <person name="Ng V."/>
            <person name="Clum A."/>
            <person name="Steindorff A."/>
            <person name="Ohm R."/>
            <person name="Martin F."/>
            <person name="Silar P."/>
            <person name="Natvig D."/>
            <person name="Lalanne C."/>
            <person name="Gautier V."/>
            <person name="Ament-Velasquez S.L."/>
            <person name="Kruys A."/>
            <person name="Hutchinson M.I."/>
            <person name="Powell A.J."/>
            <person name="Barry K."/>
            <person name="Miller A.N."/>
            <person name="Grigoriev I.V."/>
            <person name="Debuchy R."/>
            <person name="Gladieux P."/>
            <person name="Thoren M.H."/>
            <person name="Johannesson H."/>
        </authorList>
    </citation>
    <scope>NUCLEOTIDE SEQUENCE</scope>
    <source>
        <strain evidence="8">CBS 955.72</strain>
    </source>
</reference>
<feature type="region of interest" description="Disordered" evidence="5">
    <location>
        <begin position="1"/>
        <end position="63"/>
    </location>
</feature>
<dbReference type="Gene3D" id="3.30.70.330">
    <property type="match status" value="1"/>
</dbReference>
<dbReference type="SUPFAM" id="SSF46785">
    <property type="entry name" value="Winged helix' DNA-binding domain"/>
    <property type="match status" value="1"/>
</dbReference>
<dbReference type="Proteomes" id="UP001275084">
    <property type="component" value="Unassembled WGS sequence"/>
</dbReference>
<dbReference type="AlphaFoldDB" id="A0AAJ0ME18"/>
<dbReference type="PANTHER" id="PTHR22792">
    <property type="entry name" value="LUPUS LA PROTEIN-RELATED"/>
    <property type="match status" value="1"/>
</dbReference>
<dbReference type="InterPro" id="IPR002344">
    <property type="entry name" value="Lupus_La"/>
</dbReference>
<dbReference type="SMART" id="SM00715">
    <property type="entry name" value="LA"/>
    <property type="match status" value="1"/>
</dbReference>
<dbReference type="CDD" id="cd08029">
    <property type="entry name" value="LA_like_fungal"/>
    <property type="match status" value="1"/>
</dbReference>
<dbReference type="InterPro" id="IPR045180">
    <property type="entry name" value="La_dom_prot"/>
</dbReference>
<feature type="compositionally biased region" description="Basic and acidic residues" evidence="5">
    <location>
        <begin position="39"/>
        <end position="63"/>
    </location>
</feature>
<dbReference type="InterPro" id="IPR035979">
    <property type="entry name" value="RBD_domain_sf"/>
</dbReference>
<feature type="region of interest" description="Disordered" evidence="5">
    <location>
        <begin position="286"/>
        <end position="435"/>
    </location>
</feature>
<keyword evidence="2 4" id="KW-0694">RNA-binding</keyword>
<dbReference type="PROSITE" id="PS50102">
    <property type="entry name" value="RRM"/>
    <property type="match status" value="1"/>
</dbReference>
<dbReference type="InterPro" id="IPR006630">
    <property type="entry name" value="La_HTH"/>
</dbReference>
<dbReference type="PROSITE" id="PS50961">
    <property type="entry name" value="HTH_LA"/>
    <property type="match status" value="1"/>
</dbReference>
<dbReference type="GO" id="GO:0006396">
    <property type="term" value="P:RNA processing"/>
    <property type="evidence" value="ECO:0007669"/>
    <property type="project" value="InterPro"/>
</dbReference>
<evidence type="ECO:0000256" key="4">
    <source>
        <dbReference type="PROSITE-ProRule" id="PRU00332"/>
    </source>
</evidence>
<dbReference type="SUPFAM" id="SSF54928">
    <property type="entry name" value="RNA-binding domain, RBD"/>
    <property type="match status" value="1"/>
</dbReference>
<dbReference type="Pfam" id="PF05383">
    <property type="entry name" value="La"/>
    <property type="match status" value="1"/>
</dbReference>
<feature type="compositionally biased region" description="Polar residues" evidence="5">
    <location>
        <begin position="376"/>
        <end position="393"/>
    </location>
</feature>
<dbReference type="InterPro" id="IPR012677">
    <property type="entry name" value="Nucleotide-bd_a/b_plait_sf"/>
</dbReference>
<dbReference type="CDD" id="cd12291">
    <property type="entry name" value="RRM1_La"/>
    <property type="match status" value="1"/>
</dbReference>
<feature type="domain" description="RRM" evidence="6">
    <location>
        <begin position="194"/>
        <end position="279"/>
    </location>
</feature>
<dbReference type="PRINTS" id="PR00302">
    <property type="entry name" value="LUPUSLA"/>
</dbReference>
<evidence type="ECO:0008006" key="10">
    <source>
        <dbReference type="Google" id="ProtNLM"/>
    </source>
</evidence>
<gene>
    <name evidence="8" type="ORF">B0T25DRAFT_568271</name>
</gene>
<feature type="compositionally biased region" description="Basic residues" evidence="5">
    <location>
        <begin position="347"/>
        <end position="362"/>
    </location>
</feature>
<reference evidence="8" key="1">
    <citation type="journal article" date="2023" name="Mol. Phylogenet. Evol.">
        <title>Genome-scale phylogeny and comparative genomics of the fungal order Sordariales.</title>
        <authorList>
            <person name="Hensen N."/>
            <person name="Bonometti L."/>
            <person name="Westerberg I."/>
            <person name="Brannstrom I.O."/>
            <person name="Guillou S."/>
            <person name="Cros-Aarteil S."/>
            <person name="Calhoun S."/>
            <person name="Haridas S."/>
            <person name="Kuo A."/>
            <person name="Mondo S."/>
            <person name="Pangilinan J."/>
            <person name="Riley R."/>
            <person name="LaButti K."/>
            <person name="Andreopoulos B."/>
            <person name="Lipzen A."/>
            <person name="Chen C."/>
            <person name="Yan M."/>
            <person name="Daum C."/>
            <person name="Ng V."/>
            <person name="Clum A."/>
            <person name="Steindorff A."/>
            <person name="Ohm R.A."/>
            <person name="Martin F."/>
            <person name="Silar P."/>
            <person name="Natvig D.O."/>
            <person name="Lalanne C."/>
            <person name="Gautier V."/>
            <person name="Ament-Velasquez S.L."/>
            <person name="Kruys A."/>
            <person name="Hutchinson M.I."/>
            <person name="Powell A.J."/>
            <person name="Barry K."/>
            <person name="Miller A.N."/>
            <person name="Grigoriev I.V."/>
            <person name="Debuchy R."/>
            <person name="Gladieux P."/>
            <person name="Hiltunen Thoren M."/>
            <person name="Johannesson H."/>
        </authorList>
    </citation>
    <scope>NUCLEOTIDE SEQUENCE</scope>
    <source>
        <strain evidence="8">CBS 955.72</strain>
    </source>
</reference>
<evidence type="ECO:0000256" key="5">
    <source>
        <dbReference type="SAM" id="MobiDB-lite"/>
    </source>
</evidence>
<feature type="compositionally biased region" description="Basic and acidic residues" evidence="5">
    <location>
        <begin position="314"/>
        <end position="338"/>
    </location>
</feature>
<dbReference type="Gene3D" id="1.10.10.10">
    <property type="entry name" value="Winged helix-like DNA-binding domain superfamily/Winged helix DNA-binding domain"/>
    <property type="match status" value="1"/>
</dbReference>
<evidence type="ECO:0000259" key="7">
    <source>
        <dbReference type="PROSITE" id="PS50961"/>
    </source>
</evidence>
<feature type="compositionally biased region" description="Basic and acidic residues" evidence="5">
    <location>
        <begin position="403"/>
        <end position="435"/>
    </location>
</feature>
<dbReference type="InterPro" id="IPR036390">
    <property type="entry name" value="WH_DNA-bd_sf"/>
</dbReference>
<feature type="domain" description="HTH La-type RNA-binding" evidence="7">
    <location>
        <begin position="93"/>
        <end position="185"/>
    </location>
</feature>
<evidence type="ECO:0000256" key="1">
    <source>
        <dbReference type="ARBA" id="ARBA00004123"/>
    </source>
</evidence>
<keyword evidence="3" id="KW-0539">Nucleus</keyword>
<evidence type="ECO:0000313" key="9">
    <source>
        <dbReference type="Proteomes" id="UP001275084"/>
    </source>
</evidence>
<feature type="compositionally biased region" description="Low complexity" evidence="5">
    <location>
        <begin position="26"/>
        <end position="37"/>
    </location>
</feature>
<protein>
    <recommendedName>
        <fullName evidence="10">La domain-containing protein</fullName>
    </recommendedName>
</protein>
<proteinExistence type="predicted"/>
<sequence length="435" mass="47364">MSDASMNGQAEASAPVAEVQAPADNTTTTAEVTAEVPAVEDKAAETTDATKAESDEKAQAVKAEEAKAAALLKTTAKIDRTDFKNNRKYDPSTQPVTDDPDKIRAQVEFYFNDSNLPADKFMWEQTGGIENKPVPIKTICAFKRMRNFQPYSAVVAALKESRFLEVSGEEGEELVKRKKAYVISTDAQKARLAASVYVKGFGDEESSTQFDLEAFFNKFGDINIVKLRRTPENLFKGSVFVEFATEEGANRFLALSPAPTWKGHELLIKKKIEYLEEKNALIKAGELEPTNSRRPTFFEGKERGGSRGRGRGGRGGEHSNGKDDSNDWKKRRDDDQKNGFRGGRGGRGGRGRGRGGRGRGGRGGRDNDRRGGAAAPQSTNDVKAPMIQSSNNVKLPAIQATNDKGEPVKNGESNGKRAREDTGGEPPAKKVDVKA</sequence>
<comment type="caution">
    <text evidence="8">The sequence shown here is derived from an EMBL/GenBank/DDBJ whole genome shotgun (WGS) entry which is preliminary data.</text>
</comment>
<dbReference type="GO" id="GO:0005634">
    <property type="term" value="C:nucleus"/>
    <property type="evidence" value="ECO:0007669"/>
    <property type="project" value="UniProtKB-SubCell"/>
</dbReference>
<dbReference type="Pfam" id="PF00076">
    <property type="entry name" value="RRM_1"/>
    <property type="match status" value="1"/>
</dbReference>
<comment type="subcellular location">
    <subcellularLocation>
        <location evidence="1">Nucleus</location>
    </subcellularLocation>
</comment>
<evidence type="ECO:0000313" key="8">
    <source>
        <dbReference type="EMBL" id="KAK3353031.1"/>
    </source>
</evidence>
<dbReference type="EMBL" id="JAUIQD010000004">
    <property type="protein sequence ID" value="KAK3353031.1"/>
    <property type="molecule type" value="Genomic_DNA"/>
</dbReference>
<name>A0AAJ0ME18_9PEZI</name>
<dbReference type="GO" id="GO:1990904">
    <property type="term" value="C:ribonucleoprotein complex"/>
    <property type="evidence" value="ECO:0007669"/>
    <property type="project" value="InterPro"/>
</dbReference>
<evidence type="ECO:0000256" key="2">
    <source>
        <dbReference type="ARBA" id="ARBA00022884"/>
    </source>
</evidence>
<dbReference type="InterPro" id="IPR036388">
    <property type="entry name" value="WH-like_DNA-bd_sf"/>
</dbReference>